<feature type="binding site" evidence="5">
    <location>
        <position position="66"/>
    </location>
    <ligand>
        <name>substrate</name>
    </ligand>
</feature>
<comment type="caution">
    <text evidence="5">Lacks conserved residue(s) required for the propagation of feature annotation.</text>
</comment>
<keyword evidence="4 5" id="KW-0664">Pyridoxine biosynthesis</keyword>
<comment type="function">
    <text evidence="5">Catalyzes the oxidation of erythronate-4-phosphate to 3-hydroxy-2-oxo-4-phosphonooxybutanoate.</text>
</comment>
<feature type="binding site" evidence="5">
    <location>
        <position position="45"/>
    </location>
    <ligand>
        <name>substrate</name>
    </ligand>
</feature>
<dbReference type="PROSITE" id="PS00065">
    <property type="entry name" value="D_2_HYDROXYACID_DH_1"/>
    <property type="match status" value="1"/>
</dbReference>
<sequence length="382" mass="41438">MNIIADQNMPGIEATFGRHGHVTRVDGRHVSRDQLLHADVLLVRSVTQVDPALLEGTPVRFVGSATIGTDHLDLEGLRAAGIPAVHAPGCNAEGVVDYVLSSLLLACQREQCQISDKTIGVVGAGQVGGRLVARLEALGLSVLACDPPRAEREGDTEHFVTLDELLARCSVICCHMPLVRDGAHPTHHLLGAARIEALSPGTWLLNAGRGSCIDTAALGARLERAGDLTVMLDVWENEPDIDDALRQRVDLATPHIAGYSLEGRLRGTMMLYEAFTEWAGVTAEVELADVLAPPVVATLGVGQAEASPQRLWQALSHAIFDVRRDADLFDRYCRRLGVATGFDRYRKEYPERREFGSTVAYGSREQADSIRALGFQWVDDSL</sequence>
<dbReference type="GO" id="GO:0033711">
    <property type="term" value="F:4-phosphoerythronate dehydrogenase activity"/>
    <property type="evidence" value="ECO:0007669"/>
    <property type="project" value="UniProtKB-EC"/>
</dbReference>
<evidence type="ECO:0000256" key="4">
    <source>
        <dbReference type="ARBA" id="ARBA00023096"/>
    </source>
</evidence>
<feature type="active site" evidence="5">
    <location>
        <position position="209"/>
    </location>
</feature>
<evidence type="ECO:0000256" key="3">
    <source>
        <dbReference type="ARBA" id="ARBA00023027"/>
    </source>
</evidence>
<dbReference type="Pfam" id="PF02826">
    <property type="entry name" value="2-Hacid_dh_C"/>
    <property type="match status" value="1"/>
</dbReference>
<accession>A0ABU1GY26</accession>
<keyword evidence="1 5" id="KW-0963">Cytoplasm</keyword>
<feature type="binding site" evidence="5">
    <location>
        <position position="233"/>
    </location>
    <ligand>
        <name>NAD(+)</name>
        <dbReference type="ChEBI" id="CHEBI:57540"/>
    </ligand>
</feature>
<comment type="subunit">
    <text evidence="5">Homodimer.</text>
</comment>
<reference evidence="9 10" key="1">
    <citation type="submission" date="2023-04" db="EMBL/GenBank/DDBJ databases">
        <title>A long-awaited taxogenomic arrangement of the family Halomonadaceae.</title>
        <authorList>
            <person name="De La Haba R."/>
            <person name="Chuvochina M."/>
            <person name="Wittouck S."/>
            <person name="Arahal D.R."/>
            <person name="Sanchez-Porro C."/>
            <person name="Hugenholtz P."/>
            <person name="Ventosa A."/>
        </authorList>
    </citation>
    <scope>NUCLEOTIDE SEQUENCE [LARGE SCALE GENOMIC DNA]</scope>
    <source>
        <strain evidence="9 10">DSM 22428</strain>
    </source>
</reference>
<dbReference type="InterPro" id="IPR006140">
    <property type="entry name" value="D-isomer_DH_NAD-bd"/>
</dbReference>
<comment type="similarity">
    <text evidence="5">Belongs to the D-isomer specific 2-hydroxyacid dehydrogenase family. PdxB subfamily.</text>
</comment>
<evidence type="ECO:0000259" key="7">
    <source>
        <dbReference type="Pfam" id="PF02826"/>
    </source>
</evidence>
<keyword evidence="3 5" id="KW-0520">NAD</keyword>
<dbReference type="InterPro" id="IPR006139">
    <property type="entry name" value="D-isomer_2_OHA_DH_cat_dom"/>
</dbReference>
<evidence type="ECO:0000313" key="10">
    <source>
        <dbReference type="Proteomes" id="UP001269375"/>
    </source>
</evidence>
<name>A0ABU1GY26_9GAMM</name>
<evidence type="ECO:0000313" key="9">
    <source>
        <dbReference type="EMBL" id="MDR5896904.1"/>
    </source>
</evidence>
<comment type="caution">
    <text evidence="9">The sequence shown here is derived from an EMBL/GenBank/DDBJ whole genome shotgun (WGS) entry which is preliminary data.</text>
</comment>
<gene>
    <name evidence="5 9" type="primary">pdxB</name>
    <name evidence="9" type="ORF">QC825_12580</name>
</gene>
<comment type="pathway">
    <text evidence="5">Cofactor biosynthesis; pyridoxine 5'-phosphate biosynthesis; pyridoxine 5'-phosphate from D-erythrose 4-phosphate: step 2/5.</text>
</comment>
<evidence type="ECO:0000256" key="1">
    <source>
        <dbReference type="ARBA" id="ARBA00022490"/>
    </source>
</evidence>
<evidence type="ECO:0000256" key="5">
    <source>
        <dbReference type="HAMAP-Rule" id="MF_01825"/>
    </source>
</evidence>
<feature type="domain" description="D-isomer specific 2-hydroxyacid dehydrogenase NAD-binding" evidence="7">
    <location>
        <begin position="112"/>
        <end position="257"/>
    </location>
</feature>
<dbReference type="EMBL" id="JARWAO010000007">
    <property type="protein sequence ID" value="MDR5896904.1"/>
    <property type="molecule type" value="Genomic_DNA"/>
</dbReference>
<evidence type="ECO:0000256" key="2">
    <source>
        <dbReference type="ARBA" id="ARBA00023002"/>
    </source>
</evidence>
<dbReference type="InterPro" id="IPR029752">
    <property type="entry name" value="D-isomer_DH_CS1"/>
</dbReference>
<dbReference type="Gene3D" id="3.40.50.720">
    <property type="entry name" value="NAD(P)-binding Rossmann-like Domain"/>
    <property type="match status" value="2"/>
</dbReference>
<dbReference type="InterPro" id="IPR020921">
    <property type="entry name" value="Erythronate-4-P_DHase"/>
</dbReference>
<feature type="binding site" evidence="5">
    <location>
        <position position="258"/>
    </location>
    <ligand>
        <name>NAD(+)</name>
        <dbReference type="ChEBI" id="CHEBI:57540"/>
    </ligand>
</feature>
<dbReference type="PANTHER" id="PTHR42938">
    <property type="entry name" value="FORMATE DEHYDROGENASE 1"/>
    <property type="match status" value="1"/>
</dbReference>
<feature type="domain" description="D-isomer specific 2-hydroxyacid dehydrogenase catalytic" evidence="6">
    <location>
        <begin position="33"/>
        <end position="278"/>
    </location>
</feature>
<comment type="catalytic activity">
    <reaction evidence="5">
        <text>4-phospho-D-erythronate + NAD(+) = (R)-3-hydroxy-2-oxo-4-phosphooxybutanoate + NADH + H(+)</text>
        <dbReference type="Rhea" id="RHEA:18829"/>
        <dbReference type="ChEBI" id="CHEBI:15378"/>
        <dbReference type="ChEBI" id="CHEBI:57540"/>
        <dbReference type="ChEBI" id="CHEBI:57945"/>
        <dbReference type="ChEBI" id="CHEBI:58538"/>
        <dbReference type="ChEBI" id="CHEBI:58766"/>
        <dbReference type="EC" id="1.1.1.290"/>
    </reaction>
</comment>
<dbReference type="PANTHER" id="PTHR42938:SF9">
    <property type="entry name" value="FORMATE DEHYDROGENASE 1"/>
    <property type="match status" value="1"/>
</dbReference>
<dbReference type="Pfam" id="PF11890">
    <property type="entry name" value="DUF3410"/>
    <property type="match status" value="1"/>
</dbReference>
<feature type="active site" description="Proton donor" evidence="5">
    <location>
        <position position="255"/>
    </location>
</feature>
<dbReference type="NCBIfam" id="NF001309">
    <property type="entry name" value="PRK00257.1"/>
    <property type="match status" value="1"/>
</dbReference>
<feature type="binding site" evidence="5">
    <location>
        <begin position="126"/>
        <end position="127"/>
    </location>
    <ligand>
        <name>NAD(+)</name>
        <dbReference type="ChEBI" id="CHEBI:57540"/>
    </ligand>
</feature>
<feature type="binding site" evidence="5">
    <location>
        <position position="146"/>
    </location>
    <ligand>
        <name>NAD(+)</name>
        <dbReference type="ChEBI" id="CHEBI:57540"/>
    </ligand>
</feature>
<dbReference type="InterPro" id="IPR036291">
    <property type="entry name" value="NAD(P)-bd_dom_sf"/>
</dbReference>
<comment type="subcellular location">
    <subcellularLocation>
        <location evidence="5">Cytoplasm</location>
    </subcellularLocation>
</comment>
<evidence type="ECO:0000259" key="8">
    <source>
        <dbReference type="Pfam" id="PF11890"/>
    </source>
</evidence>
<keyword evidence="10" id="KW-1185">Reference proteome</keyword>
<feature type="binding site" evidence="5">
    <location>
        <position position="259"/>
    </location>
    <ligand>
        <name>substrate</name>
    </ligand>
</feature>
<dbReference type="RefSeq" id="WP_251593683.1">
    <property type="nucleotide sequence ID" value="NZ_JAMLJI010000003.1"/>
</dbReference>
<dbReference type="HAMAP" id="MF_01825">
    <property type="entry name" value="PdxB"/>
    <property type="match status" value="1"/>
</dbReference>
<dbReference type="Proteomes" id="UP001269375">
    <property type="component" value="Unassembled WGS sequence"/>
</dbReference>
<dbReference type="CDD" id="cd12158">
    <property type="entry name" value="ErythrP_dh"/>
    <property type="match status" value="1"/>
</dbReference>
<dbReference type="EC" id="1.1.1.290" evidence="5"/>
<dbReference type="Pfam" id="PF00389">
    <property type="entry name" value="2-Hacid_dh"/>
    <property type="match status" value="1"/>
</dbReference>
<feature type="domain" description="Erythronate-4-phosphate dehydrogenase dimerisation" evidence="8">
    <location>
        <begin position="307"/>
        <end position="374"/>
    </location>
</feature>
<protein>
    <recommendedName>
        <fullName evidence="5">Erythronate-4-phosphate dehydrogenase</fullName>
        <ecNumber evidence="5">1.1.1.290</ecNumber>
    </recommendedName>
</protein>
<dbReference type="InterPro" id="IPR024531">
    <property type="entry name" value="Erythronate-4-P_DHase_dimer"/>
</dbReference>
<dbReference type="InterPro" id="IPR038251">
    <property type="entry name" value="PdxB_dimer_sf"/>
</dbReference>
<organism evidence="9 10">
    <name type="scientific">Larsenimonas suaedae</name>
    <dbReference type="NCBI Taxonomy" id="1851019"/>
    <lineage>
        <taxon>Bacteria</taxon>
        <taxon>Pseudomonadati</taxon>
        <taxon>Pseudomonadota</taxon>
        <taxon>Gammaproteobacteria</taxon>
        <taxon>Oceanospirillales</taxon>
        <taxon>Halomonadaceae</taxon>
        <taxon>Larsenimonas</taxon>
    </lineage>
</organism>
<proteinExistence type="inferred from homology"/>
<dbReference type="SUPFAM" id="SSF52283">
    <property type="entry name" value="Formate/glycerate dehydrogenase catalytic domain-like"/>
    <property type="match status" value="1"/>
</dbReference>
<keyword evidence="2 5" id="KW-0560">Oxidoreductase</keyword>
<dbReference type="Gene3D" id="3.30.1370.170">
    <property type="match status" value="1"/>
</dbReference>
<dbReference type="SUPFAM" id="SSF51735">
    <property type="entry name" value="NAD(P)-binding Rossmann-fold domains"/>
    <property type="match status" value="1"/>
</dbReference>
<feature type="active site" evidence="5">
    <location>
        <position position="238"/>
    </location>
</feature>
<evidence type="ECO:0000259" key="6">
    <source>
        <dbReference type="Pfam" id="PF00389"/>
    </source>
</evidence>